<dbReference type="InterPro" id="IPR051334">
    <property type="entry name" value="SRPK"/>
</dbReference>
<dbReference type="SUPFAM" id="SSF56112">
    <property type="entry name" value="Protein kinase-like (PK-like)"/>
    <property type="match status" value="1"/>
</dbReference>
<reference evidence="11 12" key="1">
    <citation type="submission" date="2024-04" db="EMBL/GenBank/DDBJ databases">
        <title>Phyllosticta paracitricarpa is synonymous to the EU quarantine fungus P. citricarpa based on phylogenomic analyses.</title>
        <authorList>
            <consortium name="Lawrence Berkeley National Laboratory"/>
            <person name="Van Ingen-Buijs V.A."/>
            <person name="Van Westerhoven A.C."/>
            <person name="Haridas S."/>
            <person name="Skiadas P."/>
            <person name="Martin F."/>
            <person name="Groenewald J.Z."/>
            <person name="Crous P.W."/>
            <person name="Seidl M.F."/>
        </authorList>
    </citation>
    <scope>NUCLEOTIDE SEQUENCE [LARGE SCALE GENOMIC DNA]</scope>
    <source>
        <strain evidence="11 12">CBS 122670</strain>
    </source>
</reference>
<feature type="region of interest" description="Disordered" evidence="9">
    <location>
        <begin position="1"/>
        <end position="46"/>
    </location>
</feature>
<organism evidence="11 12">
    <name type="scientific">Phyllosticta citricarpa</name>
    <dbReference type="NCBI Taxonomy" id="55181"/>
    <lineage>
        <taxon>Eukaryota</taxon>
        <taxon>Fungi</taxon>
        <taxon>Dikarya</taxon>
        <taxon>Ascomycota</taxon>
        <taxon>Pezizomycotina</taxon>
        <taxon>Dothideomycetes</taxon>
        <taxon>Dothideomycetes incertae sedis</taxon>
        <taxon>Botryosphaeriales</taxon>
        <taxon>Phyllostictaceae</taxon>
        <taxon>Phyllosticta</taxon>
    </lineage>
</organism>
<evidence type="ECO:0000256" key="5">
    <source>
        <dbReference type="ARBA" id="ARBA00022777"/>
    </source>
</evidence>
<keyword evidence="5 11" id="KW-0418">Kinase</keyword>
<name>A0ABR1MH52_9PEZI</name>
<evidence type="ECO:0000256" key="1">
    <source>
        <dbReference type="ARBA" id="ARBA00012513"/>
    </source>
</evidence>
<comment type="caution">
    <text evidence="11">The sequence shown here is derived from an EMBL/GenBank/DDBJ whole genome shotgun (WGS) entry which is preliminary data.</text>
</comment>
<feature type="compositionally biased region" description="Low complexity" evidence="9">
    <location>
        <begin position="20"/>
        <end position="35"/>
    </location>
</feature>
<feature type="region of interest" description="Disordered" evidence="9">
    <location>
        <begin position="407"/>
        <end position="442"/>
    </location>
</feature>
<accession>A0ABR1MH52</accession>
<dbReference type="InterPro" id="IPR000719">
    <property type="entry name" value="Prot_kinase_dom"/>
</dbReference>
<keyword evidence="3" id="KW-0808">Transferase</keyword>
<evidence type="ECO:0000256" key="3">
    <source>
        <dbReference type="ARBA" id="ARBA00022679"/>
    </source>
</evidence>
<keyword evidence="6" id="KW-0067">ATP-binding</keyword>
<dbReference type="EMBL" id="JBBPDW010000014">
    <property type="protein sequence ID" value="KAK7546780.1"/>
    <property type="molecule type" value="Genomic_DNA"/>
</dbReference>
<dbReference type="PANTHER" id="PTHR47634:SF9">
    <property type="entry name" value="PROTEIN KINASE DOMAIN-CONTAINING PROTEIN-RELATED"/>
    <property type="match status" value="1"/>
</dbReference>
<dbReference type="Gene3D" id="3.30.200.20">
    <property type="entry name" value="Phosphorylase Kinase, domain 1"/>
    <property type="match status" value="1"/>
</dbReference>
<evidence type="ECO:0000256" key="9">
    <source>
        <dbReference type="SAM" id="MobiDB-lite"/>
    </source>
</evidence>
<comment type="catalytic activity">
    <reaction evidence="7">
        <text>L-threonyl-[protein] + ATP = O-phospho-L-threonyl-[protein] + ADP + H(+)</text>
        <dbReference type="Rhea" id="RHEA:46608"/>
        <dbReference type="Rhea" id="RHEA-COMP:11060"/>
        <dbReference type="Rhea" id="RHEA-COMP:11605"/>
        <dbReference type="ChEBI" id="CHEBI:15378"/>
        <dbReference type="ChEBI" id="CHEBI:30013"/>
        <dbReference type="ChEBI" id="CHEBI:30616"/>
        <dbReference type="ChEBI" id="CHEBI:61977"/>
        <dbReference type="ChEBI" id="CHEBI:456216"/>
        <dbReference type="EC" id="2.7.11.1"/>
    </reaction>
</comment>
<evidence type="ECO:0000313" key="12">
    <source>
        <dbReference type="Proteomes" id="UP001365128"/>
    </source>
</evidence>
<dbReference type="EC" id="2.7.11.1" evidence="1"/>
<feature type="compositionally biased region" description="Basic and acidic residues" evidence="9">
    <location>
        <begin position="430"/>
        <end position="442"/>
    </location>
</feature>
<dbReference type="Proteomes" id="UP001365128">
    <property type="component" value="Unassembled WGS sequence"/>
</dbReference>
<dbReference type="InterPro" id="IPR011009">
    <property type="entry name" value="Kinase-like_dom_sf"/>
</dbReference>
<dbReference type="PROSITE" id="PS50011">
    <property type="entry name" value="PROTEIN_KINASE_DOM"/>
    <property type="match status" value="1"/>
</dbReference>
<dbReference type="PANTHER" id="PTHR47634">
    <property type="entry name" value="PROTEIN KINASE DOMAIN-CONTAINING PROTEIN-RELATED"/>
    <property type="match status" value="1"/>
</dbReference>
<keyword evidence="12" id="KW-1185">Reference proteome</keyword>
<dbReference type="SMART" id="SM00220">
    <property type="entry name" value="S_TKc"/>
    <property type="match status" value="1"/>
</dbReference>
<proteinExistence type="predicted"/>
<comment type="catalytic activity">
    <reaction evidence="8">
        <text>L-seryl-[protein] + ATP = O-phospho-L-seryl-[protein] + ADP + H(+)</text>
        <dbReference type="Rhea" id="RHEA:17989"/>
        <dbReference type="Rhea" id="RHEA-COMP:9863"/>
        <dbReference type="Rhea" id="RHEA-COMP:11604"/>
        <dbReference type="ChEBI" id="CHEBI:15378"/>
        <dbReference type="ChEBI" id="CHEBI:29999"/>
        <dbReference type="ChEBI" id="CHEBI:30616"/>
        <dbReference type="ChEBI" id="CHEBI:83421"/>
        <dbReference type="ChEBI" id="CHEBI:456216"/>
        <dbReference type="EC" id="2.7.11.1"/>
    </reaction>
</comment>
<sequence>MPSALSLRTRHPKSCECDQASNPEESASAERSPSPLRKPPKKGFKRHGSSWIVEEEMFQWYSGNSWYPIRVGDLFKERYQVIGKLFFGRVSTVWLCRDLIGHKYVTLKVYVQRHRQAKQEPKVLAHLESVASDHPGKKSIRLPCDMFEAERKDIRGQRHQCLVFEPLGMTLKELCEFSGGKVKPEVLKPIVRLMLEALDFLHTEAGVVHTDIQGGNILFRVKDDSVFENPLVKWLKSLFSRGEKALFDSRDIPQDVKNLDLPVLGDFGDAVMGGETYAAHVMPDLYRAPEMITGIRWDAKIDIWGLAMTVWDAIEGKQLFKDTTPGRFESNDEHLAMTIALLGLPEKEFSRIGVNAGKYFDEEGNWKLDIDIPKTSLEEEEQALEGVERNQFLASMRRILKWDSDDRPSAKELLNDPWLSAESTLSSKPTAEEDQKQPNEGD</sequence>
<gene>
    <name evidence="11" type="ORF">IWX46DRAFT_524936</name>
</gene>
<evidence type="ECO:0000256" key="8">
    <source>
        <dbReference type="ARBA" id="ARBA00048679"/>
    </source>
</evidence>
<dbReference type="Pfam" id="PF00069">
    <property type="entry name" value="Pkinase"/>
    <property type="match status" value="1"/>
</dbReference>
<dbReference type="GO" id="GO:0004674">
    <property type="term" value="F:protein serine/threonine kinase activity"/>
    <property type="evidence" value="ECO:0007669"/>
    <property type="project" value="UniProtKB-KW"/>
</dbReference>
<dbReference type="Gene3D" id="1.10.510.10">
    <property type="entry name" value="Transferase(Phosphotransferase) domain 1"/>
    <property type="match status" value="1"/>
</dbReference>
<evidence type="ECO:0000256" key="2">
    <source>
        <dbReference type="ARBA" id="ARBA00022527"/>
    </source>
</evidence>
<protein>
    <recommendedName>
        <fullName evidence="1">non-specific serine/threonine protein kinase</fullName>
        <ecNumber evidence="1">2.7.11.1</ecNumber>
    </recommendedName>
</protein>
<evidence type="ECO:0000313" key="11">
    <source>
        <dbReference type="EMBL" id="KAK7546780.1"/>
    </source>
</evidence>
<keyword evidence="2 11" id="KW-0723">Serine/threonine-protein kinase</keyword>
<feature type="domain" description="Protein kinase" evidence="10">
    <location>
        <begin position="79"/>
        <end position="419"/>
    </location>
</feature>
<keyword evidence="4" id="KW-0547">Nucleotide-binding</keyword>
<evidence type="ECO:0000256" key="6">
    <source>
        <dbReference type="ARBA" id="ARBA00022840"/>
    </source>
</evidence>
<evidence type="ECO:0000256" key="4">
    <source>
        <dbReference type="ARBA" id="ARBA00022741"/>
    </source>
</evidence>
<evidence type="ECO:0000256" key="7">
    <source>
        <dbReference type="ARBA" id="ARBA00047899"/>
    </source>
</evidence>
<evidence type="ECO:0000259" key="10">
    <source>
        <dbReference type="PROSITE" id="PS50011"/>
    </source>
</evidence>